<feature type="compositionally biased region" description="Basic and acidic residues" evidence="1">
    <location>
        <begin position="1"/>
        <end position="11"/>
    </location>
</feature>
<evidence type="ECO:0000256" key="1">
    <source>
        <dbReference type="SAM" id="MobiDB-lite"/>
    </source>
</evidence>
<feature type="region of interest" description="Disordered" evidence="1">
    <location>
        <begin position="1"/>
        <end position="24"/>
    </location>
</feature>
<name>A0A0J1EME5_RHOIS</name>
<dbReference type="AlphaFoldDB" id="A0A0J1EME5"/>
<comment type="caution">
    <text evidence="2">The sequence shown here is derived from an EMBL/GenBank/DDBJ whole genome shotgun (WGS) entry which is preliminary data.</text>
</comment>
<organism evidence="2 3">
    <name type="scientific">Rhodopirellula islandica</name>
    <dbReference type="NCBI Taxonomy" id="595434"/>
    <lineage>
        <taxon>Bacteria</taxon>
        <taxon>Pseudomonadati</taxon>
        <taxon>Planctomycetota</taxon>
        <taxon>Planctomycetia</taxon>
        <taxon>Pirellulales</taxon>
        <taxon>Pirellulaceae</taxon>
        <taxon>Rhodopirellula</taxon>
    </lineage>
</organism>
<reference evidence="2" key="1">
    <citation type="submission" date="2015-05" db="EMBL/GenBank/DDBJ databases">
        <title>Permanent draft genome of Rhodopirellula islandicus K833.</title>
        <authorList>
            <person name="Kizina J."/>
            <person name="Richter M."/>
            <person name="Glockner F.O."/>
            <person name="Harder J."/>
        </authorList>
    </citation>
    <scope>NUCLEOTIDE SEQUENCE [LARGE SCALE GENOMIC DNA]</scope>
    <source>
        <strain evidence="2">K833</strain>
    </source>
</reference>
<dbReference type="EMBL" id="LECT01000013">
    <property type="protein sequence ID" value="KLU06704.1"/>
    <property type="molecule type" value="Genomic_DNA"/>
</dbReference>
<gene>
    <name evidence="2" type="ORF">RISK_001268</name>
</gene>
<proteinExistence type="predicted"/>
<sequence>MQKLDHLDHETNPACSRETASTKVSNRVIGDCHRPRITPIR</sequence>
<evidence type="ECO:0000313" key="2">
    <source>
        <dbReference type="EMBL" id="KLU06704.1"/>
    </source>
</evidence>
<dbReference type="STRING" id="595434.RISK_001268"/>
<evidence type="ECO:0000313" key="3">
    <source>
        <dbReference type="Proteomes" id="UP000036367"/>
    </source>
</evidence>
<dbReference type="Proteomes" id="UP000036367">
    <property type="component" value="Unassembled WGS sequence"/>
</dbReference>
<protein>
    <submittedName>
        <fullName evidence="2">Uncharacterized protein</fullName>
    </submittedName>
</protein>
<keyword evidence="3" id="KW-1185">Reference proteome</keyword>
<accession>A0A0J1EME5</accession>
<dbReference type="PATRIC" id="fig|595434.4.peg.1217"/>